<feature type="compositionally biased region" description="Low complexity" evidence="1">
    <location>
        <begin position="82"/>
        <end position="94"/>
    </location>
</feature>
<accession>A0A5B8CEI1</accession>
<evidence type="ECO:0000313" key="2">
    <source>
        <dbReference type="EMBL" id="QDC36470.1"/>
    </source>
</evidence>
<evidence type="ECO:0000256" key="1">
    <source>
        <dbReference type="SAM" id="MobiDB-lite"/>
    </source>
</evidence>
<dbReference type="EMBL" id="CP041016">
    <property type="protein sequence ID" value="QDC36470.1"/>
    <property type="molecule type" value="Genomic_DNA"/>
</dbReference>
<dbReference type="AlphaFoldDB" id="A0A5B8CEI1"/>
<gene>
    <name evidence="2" type="ORF">FIL70_03635</name>
</gene>
<reference evidence="2 3" key="1">
    <citation type="submission" date="2019-06" db="EMBL/GenBank/DDBJ databases">
        <title>Genome organization and adaptive potential of archetypical organophosphate degarding Sphingobium fuliginis ATCC 27551.</title>
        <authorList>
            <person name="Sarwar A."/>
            <person name="Parthasarathy S."/>
            <person name="Singh C."/>
            <person name="Siddavattam D."/>
        </authorList>
    </citation>
    <scope>NUCLEOTIDE SEQUENCE [LARGE SCALE GENOMIC DNA]</scope>
    <source>
        <strain evidence="2 3">ATCC 27551</strain>
    </source>
</reference>
<dbReference type="RefSeq" id="WP_140041663.1">
    <property type="nucleotide sequence ID" value="NZ_CP041016.1"/>
</dbReference>
<dbReference type="Proteomes" id="UP000311469">
    <property type="component" value="Chromosome cSF1"/>
</dbReference>
<proteinExistence type="predicted"/>
<organism evidence="2 3">
    <name type="scientific">Sphingobium fuliginis ATCC 27551</name>
    <dbReference type="NCBI Taxonomy" id="1208342"/>
    <lineage>
        <taxon>Bacteria</taxon>
        <taxon>Pseudomonadati</taxon>
        <taxon>Pseudomonadota</taxon>
        <taxon>Alphaproteobacteria</taxon>
        <taxon>Sphingomonadales</taxon>
        <taxon>Sphingomonadaceae</taxon>
        <taxon>Sphingobium</taxon>
    </lineage>
</organism>
<dbReference type="KEGG" id="sufl:FIL70_03635"/>
<sequence>MTTYTVNTDEIYSREAAAHFSTADHRVLRGIRYVCETLNIPIPAYAERKIPGRPPSRVIAAAYAANNAGQAPAPLTYKRHQPASPAAVAAAKQAQAERQRRA</sequence>
<name>A0A5B8CEI1_SPHSA</name>
<protein>
    <submittedName>
        <fullName evidence="2">Uncharacterized protein</fullName>
    </submittedName>
</protein>
<feature type="region of interest" description="Disordered" evidence="1">
    <location>
        <begin position="75"/>
        <end position="102"/>
    </location>
</feature>
<evidence type="ECO:0000313" key="3">
    <source>
        <dbReference type="Proteomes" id="UP000311469"/>
    </source>
</evidence>